<dbReference type="Proteomes" id="UP000059574">
    <property type="component" value="Chromosome"/>
</dbReference>
<name>A0A0S2M1E2_9MICC</name>
<reference evidence="3 4" key="2">
    <citation type="journal article" date="2016" name="J. Biotechnol.">
        <title>Complete genome sequence of Arthrobacter alpinus ERGS4:06, a yellow pigmented bacterium tolerant to cold and radiations isolated from Sikkim Himalaya.</title>
        <authorList>
            <person name="Kumar R."/>
            <person name="Singh D."/>
            <person name="Swarnkar M.K."/>
            <person name="Singh A.K."/>
            <person name="Kumar S."/>
        </authorList>
    </citation>
    <scope>NUCLEOTIDE SEQUENCE [LARGE SCALE GENOMIC DNA]</scope>
    <source>
        <strain evidence="3 4">ERGS4:06</strain>
    </source>
</reference>
<dbReference type="AlphaFoldDB" id="A0A0S2M1E2"/>
<dbReference type="RefSeq" id="WP_062289607.1">
    <property type="nucleotide sequence ID" value="NZ_CP013200.1"/>
</dbReference>
<dbReference type="SUPFAM" id="SSF51430">
    <property type="entry name" value="NAD(P)-linked oxidoreductase"/>
    <property type="match status" value="1"/>
</dbReference>
<dbReference type="InterPro" id="IPR036812">
    <property type="entry name" value="NAD(P)_OxRdtase_dom_sf"/>
</dbReference>
<evidence type="ECO:0000313" key="4">
    <source>
        <dbReference type="Proteomes" id="UP000059574"/>
    </source>
</evidence>
<dbReference type="OrthoDB" id="9768793at2"/>
<evidence type="ECO:0000259" key="2">
    <source>
        <dbReference type="Pfam" id="PF00248"/>
    </source>
</evidence>
<feature type="domain" description="NADP-dependent oxidoreductase" evidence="2">
    <location>
        <begin position="18"/>
        <end position="305"/>
    </location>
</feature>
<protein>
    <submittedName>
        <fullName evidence="3">Aldo/keto reductase</fullName>
    </submittedName>
</protein>
<organism evidence="3 4">
    <name type="scientific">Arthrobacter alpinus</name>
    <dbReference type="NCBI Taxonomy" id="656366"/>
    <lineage>
        <taxon>Bacteria</taxon>
        <taxon>Bacillati</taxon>
        <taxon>Actinomycetota</taxon>
        <taxon>Actinomycetes</taxon>
        <taxon>Micrococcales</taxon>
        <taxon>Micrococcaceae</taxon>
        <taxon>Arthrobacter</taxon>
    </lineage>
</organism>
<evidence type="ECO:0000256" key="1">
    <source>
        <dbReference type="ARBA" id="ARBA00023002"/>
    </source>
</evidence>
<dbReference type="CDD" id="cd19076">
    <property type="entry name" value="AKR_AKR13A_13D"/>
    <property type="match status" value="1"/>
</dbReference>
<evidence type="ECO:0000313" key="3">
    <source>
        <dbReference type="EMBL" id="ALO67223.1"/>
    </source>
</evidence>
<dbReference type="PRINTS" id="PR00069">
    <property type="entry name" value="ALDKETRDTASE"/>
</dbReference>
<proteinExistence type="predicted"/>
<dbReference type="EMBL" id="CP013200">
    <property type="protein sequence ID" value="ALO67223.1"/>
    <property type="molecule type" value="Genomic_DNA"/>
</dbReference>
<reference evidence="4" key="1">
    <citation type="submission" date="2015-11" db="EMBL/GenBank/DDBJ databases">
        <authorList>
            <person name="Kumar R."/>
            <person name="Singh D."/>
            <person name="Swarnkar M.K."/>
            <person name="Singh A.K."/>
            <person name="Kumar S."/>
        </authorList>
    </citation>
    <scope>NUCLEOTIDE SEQUENCE [LARGE SCALE GENOMIC DNA]</scope>
    <source>
        <strain evidence="4">ERGS4:06</strain>
    </source>
</reference>
<dbReference type="InterPro" id="IPR020471">
    <property type="entry name" value="AKR"/>
</dbReference>
<dbReference type="Gene3D" id="3.20.20.100">
    <property type="entry name" value="NADP-dependent oxidoreductase domain"/>
    <property type="match status" value="1"/>
</dbReference>
<keyword evidence="1" id="KW-0560">Oxidoreductase</keyword>
<dbReference type="Pfam" id="PF00248">
    <property type="entry name" value="Aldo_ket_red"/>
    <property type="match status" value="1"/>
</dbReference>
<dbReference type="InterPro" id="IPR023210">
    <property type="entry name" value="NADP_OxRdtase_dom"/>
</dbReference>
<dbReference type="InterPro" id="IPR050791">
    <property type="entry name" value="Aldo-Keto_reductase"/>
</dbReference>
<dbReference type="GO" id="GO:0016491">
    <property type="term" value="F:oxidoreductase activity"/>
    <property type="evidence" value="ECO:0007669"/>
    <property type="project" value="UniProtKB-KW"/>
</dbReference>
<accession>A0A0S2M1E2</accession>
<dbReference type="PANTHER" id="PTHR43625:SF40">
    <property type="entry name" value="ALDO-KETO REDUCTASE YAKC [NADP(+)]"/>
    <property type="match status" value="1"/>
</dbReference>
<gene>
    <name evidence="3" type="ORF">AS189_12835</name>
</gene>
<dbReference type="GO" id="GO:0005737">
    <property type="term" value="C:cytoplasm"/>
    <property type="evidence" value="ECO:0007669"/>
    <property type="project" value="TreeGrafter"/>
</dbReference>
<sequence>MRYIKLRDLTVSAVGLGCMGMSHIYTGRDQSDAESIRTVHRALELGVTHFDSAEIYGPFKNEILLGKALKGRRDDVVVTSKFGMITHTGNPGPLDSSAANIRAAVEGSLRRLDTDYIDLYYQHRVDPSVPIEDVIGTLTELIDEGKIRHIGLSEAGPDTIRRANAVHPITALQSEYSLWTRDGEDGTLDLLSELGIGFVPYSPLGRGLLSGTIRSLESLDADDWRRTNPRFADGALATNLQRLEEVEAVAQEVGATCSQLALAWLLAKGADWSPIPGTIRISHLEEDLAAVDVRLTPEQVLVLDNVTQPEGDHHTAAQAKAFDRANSLAPASQPHV</sequence>
<dbReference type="PANTHER" id="PTHR43625">
    <property type="entry name" value="AFLATOXIN B1 ALDEHYDE REDUCTASE"/>
    <property type="match status" value="1"/>
</dbReference>